<comment type="caution">
    <text evidence="2">The sequence shown here is derived from an EMBL/GenBank/DDBJ whole genome shotgun (WGS) entry which is preliminary data.</text>
</comment>
<gene>
    <name evidence="2" type="ORF">BI308_11480</name>
</gene>
<accession>A0A1L9QRX7</accession>
<protein>
    <submittedName>
        <fullName evidence="2">Metallophosphatase</fullName>
    </submittedName>
</protein>
<reference evidence="2" key="1">
    <citation type="submission" date="2016-10" db="EMBL/GenBank/DDBJ databases">
        <title>CRISPR-Cas defence system in Roseofilum reptotaenium: evidence of a bacteriophage-cyanobacterium arms race in the coral black band disease.</title>
        <authorList>
            <person name="Buerger P."/>
            <person name="Wood-Charlson E.M."/>
            <person name="Weynberg K.D."/>
            <person name="Willis B."/>
            <person name="Van Oppen M.J."/>
        </authorList>
    </citation>
    <scope>NUCLEOTIDE SEQUENCE [LARGE SCALE GENOMIC DNA]</scope>
    <source>
        <strain evidence="2">AO1-A</strain>
    </source>
</reference>
<dbReference type="InterPro" id="IPR004843">
    <property type="entry name" value="Calcineurin-like_PHP"/>
</dbReference>
<evidence type="ECO:0000259" key="1">
    <source>
        <dbReference type="Pfam" id="PF00149"/>
    </source>
</evidence>
<dbReference type="EMBL" id="MLAW01000017">
    <property type="protein sequence ID" value="OJJ25409.1"/>
    <property type="molecule type" value="Genomic_DNA"/>
</dbReference>
<dbReference type="Proteomes" id="UP000183940">
    <property type="component" value="Unassembled WGS sequence"/>
</dbReference>
<keyword evidence="3" id="KW-1185">Reference proteome</keyword>
<name>A0A1L9QRX7_9CYAN</name>
<organism evidence="2 3">
    <name type="scientific">Roseofilum reptotaenium AO1-A</name>
    <dbReference type="NCBI Taxonomy" id="1925591"/>
    <lineage>
        <taxon>Bacteria</taxon>
        <taxon>Bacillati</taxon>
        <taxon>Cyanobacteriota</taxon>
        <taxon>Cyanophyceae</taxon>
        <taxon>Desertifilales</taxon>
        <taxon>Desertifilaceae</taxon>
        <taxon>Roseofilum</taxon>
    </lineage>
</organism>
<dbReference type="Pfam" id="PF00149">
    <property type="entry name" value="Metallophos"/>
    <property type="match status" value="1"/>
</dbReference>
<dbReference type="PANTHER" id="PTHR31302:SF0">
    <property type="entry name" value="TRANSMEMBRANE PROTEIN WITH METALLOPHOSPHOESTERASE DOMAIN"/>
    <property type="match status" value="1"/>
</dbReference>
<dbReference type="Gene3D" id="3.60.21.10">
    <property type="match status" value="1"/>
</dbReference>
<evidence type="ECO:0000313" key="3">
    <source>
        <dbReference type="Proteomes" id="UP000183940"/>
    </source>
</evidence>
<dbReference type="SUPFAM" id="SSF56300">
    <property type="entry name" value="Metallo-dependent phosphatases"/>
    <property type="match status" value="1"/>
</dbReference>
<dbReference type="STRING" id="1925591.BI308_11480"/>
<sequence>MHRFLSGPLTVETLTVTVKDLPPQLQGLKITQLSDFHYDGVELSEELLTEAIRTSNRINPDLVVLTGDFVIHKPDPIHALVKRLKRLESRRGIYAVLGNHDLYYPTTQFIITEALTKIGIQVLWNQVIYPLGKGLALVGLPDFWSPEFNPASVLDHLEPKLPRIVLSHQPDSAEVLQQWRVDLQLSGHTHGGQIVLPQLGPLIAYQDRVIRVTPKWLREYIPLLQRKCDRVVKHWEWSAGLYQVNHNRLYVNRGLGTYPPGRLFCPPELTVITLV</sequence>
<dbReference type="PANTHER" id="PTHR31302">
    <property type="entry name" value="TRANSMEMBRANE PROTEIN WITH METALLOPHOSPHOESTERASE DOMAIN-RELATED"/>
    <property type="match status" value="1"/>
</dbReference>
<dbReference type="AlphaFoldDB" id="A0A1L9QRX7"/>
<feature type="domain" description="Calcineurin-like phosphoesterase" evidence="1">
    <location>
        <begin position="28"/>
        <end position="191"/>
    </location>
</feature>
<dbReference type="CDD" id="cd07385">
    <property type="entry name" value="MPP_YkuE_C"/>
    <property type="match status" value="1"/>
</dbReference>
<dbReference type="GO" id="GO:0016787">
    <property type="term" value="F:hydrolase activity"/>
    <property type="evidence" value="ECO:0007669"/>
    <property type="project" value="InterPro"/>
</dbReference>
<proteinExistence type="predicted"/>
<dbReference type="InterPro" id="IPR029052">
    <property type="entry name" value="Metallo-depent_PP-like"/>
</dbReference>
<dbReference type="InterPro" id="IPR051158">
    <property type="entry name" value="Metallophosphoesterase_sf"/>
</dbReference>
<evidence type="ECO:0000313" key="2">
    <source>
        <dbReference type="EMBL" id="OJJ25409.1"/>
    </source>
</evidence>